<feature type="non-terminal residue" evidence="5">
    <location>
        <position position="291"/>
    </location>
</feature>
<dbReference type="InterPro" id="IPR002347">
    <property type="entry name" value="SDR_fam"/>
</dbReference>
<dbReference type="CDD" id="cd05374">
    <property type="entry name" value="17beta-HSD-like_SDR_c"/>
    <property type="match status" value="1"/>
</dbReference>
<dbReference type="Proteomes" id="UP000218811">
    <property type="component" value="Unassembled WGS sequence"/>
</dbReference>
<keyword evidence="6" id="KW-1185">Reference proteome</keyword>
<dbReference type="SUPFAM" id="SSF51735">
    <property type="entry name" value="NAD(P)-binding Rossmann-fold domains"/>
    <property type="match status" value="1"/>
</dbReference>
<dbReference type="PROSITE" id="PS00061">
    <property type="entry name" value="ADH_SHORT"/>
    <property type="match status" value="1"/>
</dbReference>
<dbReference type="AlphaFoldDB" id="A0A2H3JU45"/>
<protein>
    <submittedName>
        <fullName evidence="5">NAD(P)-binding protein</fullName>
    </submittedName>
</protein>
<dbReference type="OrthoDB" id="1274115at2759"/>
<gene>
    <name evidence="5" type="ORF">WOLCODRAFT_122019</name>
</gene>
<dbReference type="InterPro" id="IPR036291">
    <property type="entry name" value="NAD(P)-bd_dom_sf"/>
</dbReference>
<dbReference type="PRINTS" id="PR00081">
    <property type="entry name" value="GDHRDH"/>
</dbReference>
<keyword evidence="3" id="KW-0560">Oxidoreductase</keyword>
<dbReference type="Gene3D" id="3.40.50.720">
    <property type="entry name" value="NAD(P)-binding Rossmann-like Domain"/>
    <property type="match status" value="1"/>
</dbReference>
<dbReference type="InterPro" id="IPR051911">
    <property type="entry name" value="SDR_oxidoreductase"/>
</dbReference>
<keyword evidence="2" id="KW-0521">NADP</keyword>
<sequence length="291" mass="31954">MNYQSPPLTSLTSGESTIMPPRIWFITGASSGFGRSMTESVLRHGDIVVATLRKPEVLAQLSAQYPPQRLLVLQLDVSKSDQIVEAFRSAKEAFRSAKEAFGRIDVVFNNAGFYIVSEIEGTPDDIARTIFEVNFWGAVNVSREAIRFFREVNIPPGGRLLQNSSMFGYAATPILGYYSATKKALEGVTEALAGELDPEWGVKITLVELGGFRTNVTNAAIHIPQHPAYSSPRSLSTTLRELYRNHVLLGDVDKATEAIYGVSLLQELPFRLPLGKDAISHIKAQSARILA</sequence>
<dbReference type="EMBL" id="KB468146">
    <property type="protein sequence ID" value="PCH43483.1"/>
    <property type="molecule type" value="Genomic_DNA"/>
</dbReference>
<dbReference type="PANTHER" id="PTHR43976:SF16">
    <property type="entry name" value="SHORT-CHAIN DEHYDROGENASE_REDUCTASE FAMILY PROTEIN"/>
    <property type="match status" value="1"/>
</dbReference>
<dbReference type="PANTHER" id="PTHR43976">
    <property type="entry name" value="SHORT CHAIN DEHYDROGENASE"/>
    <property type="match status" value="1"/>
</dbReference>
<evidence type="ECO:0000256" key="3">
    <source>
        <dbReference type="ARBA" id="ARBA00023002"/>
    </source>
</evidence>
<reference evidence="5 6" key="1">
    <citation type="journal article" date="2012" name="Science">
        <title>The Paleozoic origin of enzymatic lignin decomposition reconstructed from 31 fungal genomes.</title>
        <authorList>
            <person name="Floudas D."/>
            <person name="Binder M."/>
            <person name="Riley R."/>
            <person name="Barry K."/>
            <person name="Blanchette R.A."/>
            <person name="Henrissat B."/>
            <person name="Martinez A.T."/>
            <person name="Otillar R."/>
            <person name="Spatafora J.W."/>
            <person name="Yadav J.S."/>
            <person name="Aerts A."/>
            <person name="Benoit I."/>
            <person name="Boyd A."/>
            <person name="Carlson A."/>
            <person name="Copeland A."/>
            <person name="Coutinho P.M."/>
            <person name="de Vries R.P."/>
            <person name="Ferreira P."/>
            <person name="Findley K."/>
            <person name="Foster B."/>
            <person name="Gaskell J."/>
            <person name="Glotzer D."/>
            <person name="Gorecki P."/>
            <person name="Heitman J."/>
            <person name="Hesse C."/>
            <person name="Hori C."/>
            <person name="Igarashi K."/>
            <person name="Jurgens J.A."/>
            <person name="Kallen N."/>
            <person name="Kersten P."/>
            <person name="Kohler A."/>
            <person name="Kuees U."/>
            <person name="Kumar T.K.A."/>
            <person name="Kuo A."/>
            <person name="LaButti K."/>
            <person name="Larrondo L.F."/>
            <person name="Lindquist E."/>
            <person name="Ling A."/>
            <person name="Lombard V."/>
            <person name="Lucas S."/>
            <person name="Lundell T."/>
            <person name="Martin R."/>
            <person name="McLaughlin D.J."/>
            <person name="Morgenstern I."/>
            <person name="Morin E."/>
            <person name="Murat C."/>
            <person name="Nagy L.G."/>
            <person name="Nolan M."/>
            <person name="Ohm R.A."/>
            <person name="Patyshakuliyeva A."/>
            <person name="Rokas A."/>
            <person name="Ruiz-Duenas F.J."/>
            <person name="Sabat G."/>
            <person name="Salamov A."/>
            <person name="Samejima M."/>
            <person name="Schmutz J."/>
            <person name="Slot J.C."/>
            <person name="St John F."/>
            <person name="Stenlid J."/>
            <person name="Sun H."/>
            <person name="Sun S."/>
            <person name="Syed K."/>
            <person name="Tsang A."/>
            <person name="Wiebenga A."/>
            <person name="Young D."/>
            <person name="Pisabarro A."/>
            <person name="Eastwood D.C."/>
            <person name="Martin F."/>
            <person name="Cullen D."/>
            <person name="Grigoriev I.V."/>
            <person name="Hibbett D.S."/>
        </authorList>
    </citation>
    <scope>NUCLEOTIDE SEQUENCE [LARGE SCALE GENOMIC DNA]</scope>
    <source>
        <strain evidence="5 6">MD-104</strain>
    </source>
</reference>
<organism evidence="5 6">
    <name type="scientific">Wolfiporia cocos (strain MD-104)</name>
    <name type="common">Brown rot fungus</name>
    <dbReference type="NCBI Taxonomy" id="742152"/>
    <lineage>
        <taxon>Eukaryota</taxon>
        <taxon>Fungi</taxon>
        <taxon>Dikarya</taxon>
        <taxon>Basidiomycota</taxon>
        <taxon>Agaricomycotina</taxon>
        <taxon>Agaricomycetes</taxon>
        <taxon>Polyporales</taxon>
        <taxon>Phaeolaceae</taxon>
        <taxon>Wolfiporia</taxon>
    </lineage>
</organism>
<dbReference type="PRINTS" id="PR00080">
    <property type="entry name" value="SDRFAMILY"/>
</dbReference>
<dbReference type="InterPro" id="IPR020904">
    <property type="entry name" value="Sc_DH/Rdtase_CS"/>
</dbReference>
<proteinExistence type="inferred from homology"/>
<evidence type="ECO:0000256" key="1">
    <source>
        <dbReference type="ARBA" id="ARBA00006484"/>
    </source>
</evidence>
<evidence type="ECO:0000256" key="4">
    <source>
        <dbReference type="RuleBase" id="RU000363"/>
    </source>
</evidence>
<dbReference type="STRING" id="742152.A0A2H3JU45"/>
<dbReference type="GO" id="GO:0016491">
    <property type="term" value="F:oxidoreductase activity"/>
    <property type="evidence" value="ECO:0007669"/>
    <property type="project" value="UniProtKB-KW"/>
</dbReference>
<name>A0A2H3JU45_WOLCO</name>
<evidence type="ECO:0000313" key="5">
    <source>
        <dbReference type="EMBL" id="PCH43483.1"/>
    </source>
</evidence>
<comment type="similarity">
    <text evidence="1 4">Belongs to the short-chain dehydrogenases/reductases (SDR) family.</text>
</comment>
<evidence type="ECO:0000256" key="2">
    <source>
        <dbReference type="ARBA" id="ARBA00022857"/>
    </source>
</evidence>
<dbReference type="Pfam" id="PF00106">
    <property type="entry name" value="adh_short"/>
    <property type="match status" value="1"/>
</dbReference>
<evidence type="ECO:0000313" key="6">
    <source>
        <dbReference type="Proteomes" id="UP000218811"/>
    </source>
</evidence>
<accession>A0A2H3JU45</accession>
<dbReference type="OMA" id="TAPIEDM"/>